<dbReference type="InterPro" id="IPR001650">
    <property type="entry name" value="Helicase_C-like"/>
</dbReference>
<dbReference type="FunFam" id="3.40.50.300:FF:000334">
    <property type="entry name" value="Protein translocase subunit SecA"/>
    <property type="match status" value="1"/>
</dbReference>
<keyword evidence="7 11" id="KW-0653">Protein transport</keyword>
<dbReference type="InterPro" id="IPR036266">
    <property type="entry name" value="SecA_Wing/Scaffold_sf"/>
</dbReference>
<dbReference type="Pfam" id="PF21090">
    <property type="entry name" value="P-loop_SecA"/>
    <property type="match status" value="1"/>
</dbReference>
<dbReference type="InterPro" id="IPR011116">
    <property type="entry name" value="SecA_Wing/Scaffold"/>
</dbReference>
<dbReference type="STRING" id="1123350.SAMN02744040_01638"/>
<dbReference type="Pfam" id="PF01043">
    <property type="entry name" value="SecA_PP_bind"/>
    <property type="match status" value="1"/>
</dbReference>
<keyword evidence="2 11" id="KW-0813">Transport</keyword>
<sequence>MKSFIGGLINPHDRKIKSLQKKVDKILSFEDEMKNLSDEQLKNKTLEFKERLKNGQTLDDMLEEAFAVVREASYRVLGMKHFPVQLMGGIVLHEGNIAEMKTGEGKTLVATLPAYLNALTGDGVFVITVNDYLAARDKEEMGRVHEFLGLKVGFIHREMSVPEKKEAYRCDITYGTNSEFGFDYLRDNMALTKEMVVQRNLNYAIIDEVDSILIDEARTPLIITGVGTRASQYYITVDRFVKSLKKDEDYEVDNEKNIVNLTQEGMDKAERVFNLDNIADIKNTELLHHIRQSLHANYIMKKDQDYVVQNGEVLIVDKFTGRLMPGRRFSNGLHQAIEAKENLEIQKESKTQAMITYQNYFRMFNKISGMTGTAYTERQEFRDIYGMDVVTIPTNKPVRRIDQPDLLYKTKKEKLNAILDEVEKRHKKGQPILIGTIYIDDSEKLSEMLTKKGIKHNLLNAKQDKNEADIISKAGQKGAVTIATNMAGRGTDIKLGEGVAELGGLYVIGTERHDSRRIDNQLRGRSGRQGDPGESRFFISLEDRLFEKIDKDHLNRIKKMIDKLGIAEGEAIEDKLVSKAVEGVQKSIENINYRIRKSTLEFDQILNKQRETIYNERNKILNGEDMSGFIREIIKDVVDKTVERFTQNSPYPEEWDLKGLEDYLNNNLNFKNRVNLSNLDMEEIEKLDKKSLKDQITQKALEIHDEKEGMFNESQLRYLERLILMKSIDEKWVDHLDLVEQLRQGIGFQGIGGKDPVRVFNEEAYNLFEDMLHEIKELTVKALFGLINTQSQQEMERELEIKEEERKKRVLDLEDKYKVNRKYMMKIPANLPSIKFNLDINATEEIDAIVGLYYMENGYEQKLKDYEAKLNVKGVFPVEFKKPADKDWEMGWYQLKVFVAGQEATNINFLVVEPRDLTSTGVRVITNENIKFFSNKRDKIAFNLSFPEFDGDKIGVTLIYNGNKKNVKTFEINAKNRSAGIELNRPEDGWQNGVYEVIFNIGEKNISIPFMIVDEFTDEDKDIEMKVNIQMEENRNIKMFGQLINIDEKELLSNIPIDINKSGQININIDKQKNKLRKGRYEFRLIASNKVIFLTNFLVS</sequence>
<evidence type="ECO:0000256" key="12">
    <source>
        <dbReference type="RuleBase" id="RU003874"/>
    </source>
</evidence>
<keyword evidence="4 11" id="KW-0963">Cytoplasm</keyword>
<dbReference type="Proteomes" id="UP000242520">
    <property type="component" value="Unassembled WGS sequence"/>
</dbReference>
<evidence type="ECO:0000256" key="1">
    <source>
        <dbReference type="ARBA" id="ARBA00007650"/>
    </source>
</evidence>
<keyword evidence="10 11" id="KW-0472">Membrane</keyword>
<dbReference type="InterPro" id="IPR020937">
    <property type="entry name" value="SecA_CS"/>
</dbReference>
<evidence type="ECO:0000256" key="10">
    <source>
        <dbReference type="ARBA" id="ARBA00023136"/>
    </source>
</evidence>
<dbReference type="FunFam" id="3.40.50.300:FF:000429">
    <property type="entry name" value="Preprotein translocase subunit SecA"/>
    <property type="match status" value="1"/>
</dbReference>
<evidence type="ECO:0000313" key="17">
    <source>
        <dbReference type="Proteomes" id="UP000242520"/>
    </source>
</evidence>
<evidence type="ECO:0000256" key="11">
    <source>
        <dbReference type="HAMAP-Rule" id="MF_01382"/>
    </source>
</evidence>
<dbReference type="PRINTS" id="PR00906">
    <property type="entry name" value="SECA"/>
</dbReference>
<keyword evidence="9 11" id="KW-0811">Translocation</keyword>
<dbReference type="PROSITE" id="PS01312">
    <property type="entry name" value="SECA"/>
    <property type="match status" value="1"/>
</dbReference>
<keyword evidence="3 11" id="KW-1003">Cell membrane</keyword>
<dbReference type="InterPro" id="IPR027417">
    <property type="entry name" value="P-loop_NTPase"/>
</dbReference>
<comment type="catalytic activity">
    <reaction evidence="11">
        <text>ATP + H2O + cellular proteinSide 1 = ADP + phosphate + cellular proteinSide 2.</text>
        <dbReference type="EC" id="7.4.2.8"/>
    </reaction>
</comment>
<dbReference type="GO" id="GO:0043952">
    <property type="term" value="P:protein transport by the Sec complex"/>
    <property type="evidence" value="ECO:0007669"/>
    <property type="project" value="TreeGrafter"/>
</dbReference>
<gene>
    <name evidence="11" type="primary">secA</name>
    <name evidence="16" type="ORF">SAMN02744040_01638</name>
</gene>
<dbReference type="SMART" id="SM00958">
    <property type="entry name" value="SecA_PP_bind"/>
    <property type="match status" value="1"/>
</dbReference>
<keyword evidence="6 11" id="KW-0067">ATP-binding</keyword>
<dbReference type="FunFam" id="3.90.1440.10:FF:000001">
    <property type="entry name" value="Preprotein translocase subunit SecA"/>
    <property type="match status" value="1"/>
</dbReference>
<dbReference type="InterPro" id="IPR014018">
    <property type="entry name" value="SecA_motor_DEAD"/>
</dbReference>
<evidence type="ECO:0000259" key="14">
    <source>
        <dbReference type="PROSITE" id="PS51194"/>
    </source>
</evidence>
<dbReference type="GO" id="GO:0006605">
    <property type="term" value="P:protein targeting"/>
    <property type="evidence" value="ECO:0007669"/>
    <property type="project" value="UniProtKB-UniRule"/>
</dbReference>
<organism evidence="16 17">
    <name type="scientific">Tepidibacter thalassicus DSM 15285</name>
    <dbReference type="NCBI Taxonomy" id="1123350"/>
    <lineage>
        <taxon>Bacteria</taxon>
        <taxon>Bacillati</taxon>
        <taxon>Bacillota</taxon>
        <taxon>Clostridia</taxon>
        <taxon>Peptostreptococcales</taxon>
        <taxon>Peptostreptococcaceae</taxon>
        <taxon>Tepidibacter</taxon>
    </lineage>
</organism>
<dbReference type="Gene3D" id="3.90.1440.10">
    <property type="entry name" value="SecA, preprotein cross-linking domain"/>
    <property type="match status" value="1"/>
</dbReference>
<evidence type="ECO:0000256" key="4">
    <source>
        <dbReference type="ARBA" id="ARBA00022490"/>
    </source>
</evidence>
<comment type="similarity">
    <text evidence="1 11 12">Belongs to the SecA family.</text>
</comment>
<comment type="subunit">
    <text evidence="11">Monomer and homodimer. Part of the essential Sec protein translocation apparatus which comprises SecA, SecYEG and auxiliary proteins SecDF. Other proteins may also be involved.</text>
</comment>
<dbReference type="RefSeq" id="WP_072725418.1">
    <property type="nucleotide sequence ID" value="NZ_FQXH01000017.1"/>
</dbReference>
<feature type="domain" description="Helicase ATP-binding" evidence="13">
    <location>
        <begin position="87"/>
        <end position="247"/>
    </location>
</feature>
<dbReference type="Pfam" id="PF07517">
    <property type="entry name" value="SecA_DEAD"/>
    <property type="match status" value="1"/>
</dbReference>
<keyword evidence="8 11" id="KW-1278">Translocase</keyword>
<dbReference type="SMART" id="SM00957">
    <property type="entry name" value="SecA_DEAD"/>
    <property type="match status" value="1"/>
</dbReference>
<dbReference type="Pfam" id="PF07516">
    <property type="entry name" value="SecA_SW"/>
    <property type="match status" value="1"/>
</dbReference>
<evidence type="ECO:0000256" key="5">
    <source>
        <dbReference type="ARBA" id="ARBA00022741"/>
    </source>
</evidence>
<dbReference type="EC" id="7.4.2.8" evidence="11"/>
<reference evidence="17" key="1">
    <citation type="submission" date="2016-11" db="EMBL/GenBank/DDBJ databases">
        <authorList>
            <person name="Varghese N."/>
            <person name="Submissions S."/>
        </authorList>
    </citation>
    <scope>NUCLEOTIDE SEQUENCE [LARGE SCALE GENOMIC DNA]</scope>
    <source>
        <strain evidence="17">DSM 15285</strain>
    </source>
</reference>
<dbReference type="GO" id="GO:0065002">
    <property type="term" value="P:intracellular protein transmembrane transport"/>
    <property type="evidence" value="ECO:0007669"/>
    <property type="project" value="UniProtKB-UniRule"/>
</dbReference>
<dbReference type="GO" id="GO:0005829">
    <property type="term" value="C:cytosol"/>
    <property type="evidence" value="ECO:0007669"/>
    <property type="project" value="TreeGrafter"/>
</dbReference>
<dbReference type="PANTHER" id="PTHR30612:SF0">
    <property type="entry name" value="CHLOROPLAST PROTEIN-TRANSPORTING ATPASE"/>
    <property type="match status" value="1"/>
</dbReference>
<dbReference type="PROSITE" id="PS51196">
    <property type="entry name" value="SECA_MOTOR_DEAD"/>
    <property type="match status" value="1"/>
</dbReference>
<dbReference type="AlphaFoldDB" id="A0A1M5S5Q4"/>
<dbReference type="NCBIfam" id="NF006630">
    <property type="entry name" value="PRK09200.1"/>
    <property type="match status" value="1"/>
</dbReference>
<evidence type="ECO:0000313" key="16">
    <source>
        <dbReference type="EMBL" id="SHH33760.1"/>
    </source>
</evidence>
<evidence type="ECO:0000259" key="13">
    <source>
        <dbReference type="PROSITE" id="PS51192"/>
    </source>
</evidence>
<dbReference type="InterPro" id="IPR014001">
    <property type="entry name" value="Helicase_ATP-bd"/>
</dbReference>
<keyword evidence="17" id="KW-1185">Reference proteome</keyword>
<name>A0A1M5S5Q4_9FIRM</name>
<evidence type="ECO:0000256" key="2">
    <source>
        <dbReference type="ARBA" id="ARBA00022448"/>
    </source>
</evidence>
<feature type="domain" description="Helicase C-terminal" evidence="14">
    <location>
        <begin position="414"/>
        <end position="592"/>
    </location>
</feature>
<dbReference type="SUPFAM" id="SSF81767">
    <property type="entry name" value="Pre-protein crosslinking domain of SecA"/>
    <property type="match status" value="1"/>
</dbReference>
<dbReference type="GO" id="GO:0017038">
    <property type="term" value="P:protein import"/>
    <property type="evidence" value="ECO:0007669"/>
    <property type="project" value="InterPro"/>
</dbReference>
<dbReference type="Gene3D" id="3.40.50.300">
    <property type="entry name" value="P-loop containing nucleotide triphosphate hydrolases"/>
    <property type="match status" value="3"/>
</dbReference>
<evidence type="ECO:0000259" key="15">
    <source>
        <dbReference type="PROSITE" id="PS51196"/>
    </source>
</evidence>
<evidence type="ECO:0000256" key="8">
    <source>
        <dbReference type="ARBA" id="ARBA00022967"/>
    </source>
</evidence>
<dbReference type="InterPro" id="IPR000185">
    <property type="entry name" value="SecA"/>
</dbReference>
<dbReference type="EMBL" id="FQXH01000017">
    <property type="protein sequence ID" value="SHH33760.1"/>
    <property type="molecule type" value="Genomic_DNA"/>
</dbReference>
<evidence type="ECO:0000256" key="6">
    <source>
        <dbReference type="ARBA" id="ARBA00022840"/>
    </source>
</evidence>
<keyword evidence="5 11" id="KW-0547">Nucleotide-binding</keyword>
<dbReference type="PROSITE" id="PS51192">
    <property type="entry name" value="HELICASE_ATP_BIND_1"/>
    <property type="match status" value="1"/>
</dbReference>
<protein>
    <recommendedName>
        <fullName evidence="11 12">Protein translocase subunit SecA</fullName>
        <ecNumber evidence="11">7.4.2.8</ecNumber>
    </recommendedName>
</protein>
<dbReference type="GO" id="GO:0008564">
    <property type="term" value="F:protein-exporting ATPase activity"/>
    <property type="evidence" value="ECO:0007669"/>
    <property type="project" value="UniProtKB-EC"/>
</dbReference>
<dbReference type="GO" id="GO:0005524">
    <property type="term" value="F:ATP binding"/>
    <property type="evidence" value="ECO:0007669"/>
    <property type="project" value="UniProtKB-UniRule"/>
</dbReference>
<dbReference type="GO" id="GO:0005886">
    <property type="term" value="C:plasma membrane"/>
    <property type="evidence" value="ECO:0007669"/>
    <property type="project" value="UniProtKB-SubCell"/>
</dbReference>
<comment type="subcellular location">
    <subcellularLocation>
        <location evidence="11">Cell membrane</location>
        <topology evidence="11">Peripheral membrane protein</topology>
        <orientation evidence="11">Cytoplasmic side</orientation>
    </subcellularLocation>
    <subcellularLocation>
        <location evidence="11">Cytoplasm</location>
    </subcellularLocation>
    <text evidence="11">Distribution is 50-50.</text>
</comment>
<dbReference type="CDD" id="cd17928">
    <property type="entry name" value="DEXDc_SecA"/>
    <property type="match status" value="1"/>
</dbReference>
<dbReference type="PROSITE" id="PS51194">
    <property type="entry name" value="HELICASE_CTER"/>
    <property type="match status" value="1"/>
</dbReference>
<proteinExistence type="inferred from homology"/>
<dbReference type="NCBIfam" id="TIGR00963">
    <property type="entry name" value="secA"/>
    <property type="match status" value="1"/>
</dbReference>
<evidence type="ECO:0000256" key="3">
    <source>
        <dbReference type="ARBA" id="ARBA00022475"/>
    </source>
</evidence>
<feature type="domain" description="SecA family profile" evidence="15">
    <location>
        <begin position="1"/>
        <end position="573"/>
    </location>
</feature>
<feature type="binding site" evidence="11">
    <location>
        <begin position="103"/>
        <end position="107"/>
    </location>
    <ligand>
        <name>ATP</name>
        <dbReference type="ChEBI" id="CHEBI:30616"/>
    </ligand>
</feature>
<dbReference type="InterPro" id="IPR044722">
    <property type="entry name" value="SecA_SF2_C"/>
</dbReference>
<evidence type="ECO:0000256" key="9">
    <source>
        <dbReference type="ARBA" id="ARBA00023010"/>
    </source>
</evidence>
<dbReference type="CDD" id="cd18803">
    <property type="entry name" value="SF2_C_secA"/>
    <property type="match status" value="1"/>
</dbReference>
<feature type="binding site" evidence="11">
    <location>
        <position position="85"/>
    </location>
    <ligand>
        <name>ATP</name>
        <dbReference type="ChEBI" id="CHEBI:30616"/>
    </ligand>
</feature>
<dbReference type="HAMAP" id="MF_01382">
    <property type="entry name" value="SecA"/>
    <property type="match status" value="1"/>
</dbReference>
<accession>A0A1M5S5Q4</accession>
<dbReference type="SUPFAM" id="SSF52540">
    <property type="entry name" value="P-loop containing nucleoside triphosphate hydrolases"/>
    <property type="match status" value="2"/>
</dbReference>
<feature type="binding site" evidence="11">
    <location>
        <position position="492"/>
    </location>
    <ligand>
        <name>ATP</name>
        <dbReference type="ChEBI" id="CHEBI:30616"/>
    </ligand>
</feature>
<dbReference type="InterPro" id="IPR036670">
    <property type="entry name" value="SecA_X-link_sf"/>
</dbReference>
<dbReference type="SUPFAM" id="SSF81886">
    <property type="entry name" value="Helical scaffold and wing domains of SecA"/>
    <property type="match status" value="1"/>
</dbReference>
<comment type="function">
    <text evidence="11">Part of the Sec protein translocase complex. Interacts with the SecYEG preprotein conducting channel. Has a central role in coupling the hydrolysis of ATP to the transfer of proteins into and across the cell membrane, serving as an ATP-driven molecular motor driving the stepwise translocation of polypeptide chains across the membrane.</text>
</comment>
<dbReference type="Gene3D" id="1.10.3060.10">
    <property type="entry name" value="Helical scaffold and wing domains of SecA"/>
    <property type="match status" value="1"/>
</dbReference>
<dbReference type="InterPro" id="IPR011115">
    <property type="entry name" value="SecA_DEAD"/>
</dbReference>
<dbReference type="GO" id="GO:0031522">
    <property type="term" value="C:cell envelope Sec protein transport complex"/>
    <property type="evidence" value="ECO:0007669"/>
    <property type="project" value="TreeGrafter"/>
</dbReference>
<dbReference type="PANTHER" id="PTHR30612">
    <property type="entry name" value="SECA INNER MEMBRANE COMPONENT OF SEC PROTEIN SECRETION SYSTEM"/>
    <property type="match status" value="1"/>
</dbReference>
<evidence type="ECO:0000256" key="7">
    <source>
        <dbReference type="ARBA" id="ARBA00022927"/>
    </source>
</evidence>
<dbReference type="InterPro" id="IPR011130">
    <property type="entry name" value="SecA_preprotein_X-link_dom"/>
</dbReference>